<keyword evidence="4 9" id="KW-0540">Nuclease</keyword>
<dbReference type="InterPro" id="IPR023091">
    <property type="entry name" value="MetalPrtase_cat_dom_sf_prd"/>
</dbReference>
<accession>A0A7H1MN03</accession>
<feature type="binding site" evidence="9">
    <location>
        <position position="125"/>
    </location>
    <ligand>
        <name>Zn(2+)</name>
        <dbReference type="ChEBI" id="CHEBI:29105"/>
        <note>catalytic</note>
    </ligand>
</feature>
<evidence type="ECO:0000256" key="9">
    <source>
        <dbReference type="HAMAP-Rule" id="MF_00009"/>
    </source>
</evidence>
<dbReference type="RefSeq" id="WP_006845185.1">
    <property type="nucleotide sequence ID" value="NZ_CP026847.1"/>
</dbReference>
<evidence type="ECO:0000256" key="7">
    <source>
        <dbReference type="ARBA" id="ARBA00022801"/>
    </source>
</evidence>
<comment type="similarity">
    <text evidence="1 9">Belongs to the endoribonuclease YbeY family.</text>
</comment>
<keyword evidence="6 9" id="KW-0255">Endonuclease</keyword>
<dbReference type="Gene3D" id="3.40.390.30">
    <property type="entry name" value="Metalloproteases ('zincins'), catalytic domain"/>
    <property type="match status" value="1"/>
</dbReference>
<dbReference type="PANTHER" id="PTHR46986:SF1">
    <property type="entry name" value="ENDORIBONUCLEASE YBEY, CHLOROPLASTIC"/>
    <property type="match status" value="1"/>
</dbReference>
<feature type="binding site" evidence="9">
    <location>
        <position position="129"/>
    </location>
    <ligand>
        <name>Zn(2+)</name>
        <dbReference type="ChEBI" id="CHEBI:29105"/>
        <note>catalytic</note>
    </ligand>
</feature>
<dbReference type="EMBL" id="CP043431">
    <property type="protein sequence ID" value="QNT64839.1"/>
    <property type="molecule type" value="Genomic_DNA"/>
</dbReference>
<feature type="binding site" evidence="9">
    <location>
        <position position="135"/>
    </location>
    <ligand>
        <name>Zn(2+)</name>
        <dbReference type="ChEBI" id="CHEBI:29105"/>
        <note>catalytic</note>
    </ligand>
</feature>
<proteinExistence type="inferred from homology"/>
<comment type="function">
    <text evidence="9">Single strand-specific metallo-endoribonuclease involved in late-stage 70S ribosome quality control and in maturation of the 3' terminus of the 16S rRNA.</text>
</comment>
<dbReference type="PANTHER" id="PTHR46986">
    <property type="entry name" value="ENDORIBONUCLEASE YBEY, CHLOROPLASTIC"/>
    <property type="match status" value="1"/>
</dbReference>
<comment type="subcellular location">
    <subcellularLocation>
        <location evidence="9">Cytoplasm</location>
    </subcellularLocation>
</comment>
<keyword evidence="11" id="KW-1185">Reference proteome</keyword>
<dbReference type="GO" id="GO:0005737">
    <property type="term" value="C:cytoplasm"/>
    <property type="evidence" value="ECO:0007669"/>
    <property type="project" value="UniProtKB-SubCell"/>
</dbReference>
<dbReference type="NCBIfam" id="TIGR00043">
    <property type="entry name" value="rRNA maturation RNase YbeY"/>
    <property type="match status" value="1"/>
</dbReference>
<dbReference type="EC" id="3.1.-.-" evidence="9"/>
<dbReference type="GO" id="GO:0004222">
    <property type="term" value="F:metalloendopeptidase activity"/>
    <property type="evidence" value="ECO:0007669"/>
    <property type="project" value="InterPro"/>
</dbReference>
<dbReference type="GO" id="GO:0008270">
    <property type="term" value="F:zinc ion binding"/>
    <property type="evidence" value="ECO:0007669"/>
    <property type="project" value="UniProtKB-UniRule"/>
</dbReference>
<dbReference type="SUPFAM" id="SSF55486">
    <property type="entry name" value="Metalloproteases ('zincins'), catalytic domain"/>
    <property type="match status" value="1"/>
</dbReference>
<dbReference type="GO" id="GO:0006364">
    <property type="term" value="P:rRNA processing"/>
    <property type="evidence" value="ECO:0007669"/>
    <property type="project" value="UniProtKB-UniRule"/>
</dbReference>
<sequence>MDLAIYDQTKLGVPSDQIDLVKNVLEFAGNYLELPVNTEMSVTFVNNDEIQRINREYRDLDKPTDVISFALEDDDDDLPIIMDSEMMAELPKNIGDIFISVDKVKEQADFLEHPFERELGFLSVHGFLHLNNYDHMRSAEDEKIMFRLQREILDDFGLKR</sequence>
<evidence type="ECO:0000256" key="1">
    <source>
        <dbReference type="ARBA" id="ARBA00010875"/>
    </source>
</evidence>
<name>A0A7H1MN03_9LACO</name>
<evidence type="ECO:0000313" key="11">
    <source>
        <dbReference type="Proteomes" id="UP000516446"/>
    </source>
</evidence>
<dbReference type="HAMAP" id="MF_00009">
    <property type="entry name" value="Endoribonucl_YbeY"/>
    <property type="match status" value="1"/>
</dbReference>
<evidence type="ECO:0000256" key="8">
    <source>
        <dbReference type="ARBA" id="ARBA00022833"/>
    </source>
</evidence>
<evidence type="ECO:0000313" key="10">
    <source>
        <dbReference type="EMBL" id="QNT64839.1"/>
    </source>
</evidence>
<dbReference type="AlphaFoldDB" id="A0A7H1MN03"/>
<keyword evidence="8 9" id="KW-0862">Zinc</keyword>
<dbReference type="Proteomes" id="UP000516446">
    <property type="component" value="Chromosome"/>
</dbReference>
<comment type="cofactor">
    <cofactor evidence="9">
        <name>Zn(2+)</name>
        <dbReference type="ChEBI" id="CHEBI:29105"/>
    </cofactor>
    <text evidence="9">Binds 1 zinc ion.</text>
</comment>
<keyword evidence="3 9" id="KW-0698">rRNA processing</keyword>
<evidence type="ECO:0000256" key="6">
    <source>
        <dbReference type="ARBA" id="ARBA00022759"/>
    </source>
</evidence>
<dbReference type="GO" id="GO:0004521">
    <property type="term" value="F:RNA endonuclease activity"/>
    <property type="evidence" value="ECO:0007669"/>
    <property type="project" value="UniProtKB-UniRule"/>
</dbReference>
<evidence type="ECO:0000256" key="2">
    <source>
        <dbReference type="ARBA" id="ARBA00022517"/>
    </source>
</evidence>
<dbReference type="InterPro" id="IPR002036">
    <property type="entry name" value="YbeY"/>
</dbReference>
<protein>
    <recommendedName>
        <fullName evidence="9">Endoribonuclease YbeY</fullName>
        <ecNumber evidence="9">3.1.-.-</ecNumber>
    </recommendedName>
</protein>
<keyword evidence="5 9" id="KW-0479">Metal-binding</keyword>
<keyword evidence="7 9" id="KW-0378">Hydrolase</keyword>
<keyword evidence="2 9" id="KW-0690">Ribosome biogenesis</keyword>
<evidence type="ECO:0000256" key="4">
    <source>
        <dbReference type="ARBA" id="ARBA00022722"/>
    </source>
</evidence>
<keyword evidence="9" id="KW-0963">Cytoplasm</keyword>
<reference evidence="10 11" key="1">
    <citation type="submission" date="2019-08" db="EMBL/GenBank/DDBJ databases">
        <authorList>
            <person name="Chang H.C."/>
            <person name="Mun S.Y."/>
        </authorList>
    </citation>
    <scope>NUCLEOTIDE SEQUENCE [LARGE SCALE GENOMIC DNA]</scope>
    <source>
        <strain evidence="10 11">SK</strain>
    </source>
</reference>
<dbReference type="Pfam" id="PF02130">
    <property type="entry name" value="YbeY"/>
    <property type="match status" value="1"/>
</dbReference>
<evidence type="ECO:0000256" key="3">
    <source>
        <dbReference type="ARBA" id="ARBA00022552"/>
    </source>
</evidence>
<evidence type="ECO:0000256" key="5">
    <source>
        <dbReference type="ARBA" id="ARBA00022723"/>
    </source>
</evidence>
<organism evidence="10 11">
    <name type="scientific">Weissella koreensis</name>
    <dbReference type="NCBI Taxonomy" id="165096"/>
    <lineage>
        <taxon>Bacteria</taxon>
        <taxon>Bacillati</taxon>
        <taxon>Bacillota</taxon>
        <taxon>Bacilli</taxon>
        <taxon>Lactobacillales</taxon>
        <taxon>Lactobacillaceae</taxon>
        <taxon>Weissella</taxon>
    </lineage>
</organism>
<gene>
    <name evidence="9 10" type="primary">ybeY</name>
    <name evidence="10" type="ORF">FY536_06110</name>
</gene>